<evidence type="ECO:0000313" key="5">
    <source>
        <dbReference type="Proteomes" id="UP000316801"/>
    </source>
</evidence>
<keyword evidence="1" id="KW-0812">Transmembrane</keyword>
<name>A0A549TB96_9HYPH</name>
<organism evidence="4 5">
    <name type="scientific">Rhizobium straminoryzae</name>
    <dbReference type="NCBI Taxonomy" id="1387186"/>
    <lineage>
        <taxon>Bacteria</taxon>
        <taxon>Pseudomonadati</taxon>
        <taxon>Pseudomonadota</taxon>
        <taxon>Alphaproteobacteria</taxon>
        <taxon>Hyphomicrobiales</taxon>
        <taxon>Rhizobiaceae</taxon>
        <taxon>Rhizobium/Agrobacterium group</taxon>
        <taxon>Rhizobium</taxon>
    </lineage>
</organism>
<gene>
    <name evidence="4" type="ORF">FNA46_10590</name>
</gene>
<comment type="caution">
    <text evidence="4">The sequence shown here is derived from an EMBL/GenBank/DDBJ whole genome shotgun (WGS) entry which is preliminary data.</text>
</comment>
<evidence type="ECO:0000259" key="2">
    <source>
        <dbReference type="PROSITE" id="PS50883"/>
    </source>
</evidence>
<dbReference type="EMBL" id="VJMG01000024">
    <property type="protein sequence ID" value="TRL39078.1"/>
    <property type="molecule type" value="Genomic_DNA"/>
</dbReference>
<proteinExistence type="predicted"/>
<dbReference type="PROSITE" id="PS50887">
    <property type="entry name" value="GGDEF"/>
    <property type="match status" value="1"/>
</dbReference>
<keyword evidence="1" id="KW-0472">Membrane</keyword>
<accession>A0A549TB96</accession>
<evidence type="ECO:0000313" key="4">
    <source>
        <dbReference type="EMBL" id="TRL39078.1"/>
    </source>
</evidence>
<dbReference type="InterPro" id="IPR000160">
    <property type="entry name" value="GGDEF_dom"/>
</dbReference>
<feature type="domain" description="EAL" evidence="2">
    <location>
        <begin position="253"/>
        <end position="503"/>
    </location>
</feature>
<evidence type="ECO:0000256" key="1">
    <source>
        <dbReference type="SAM" id="Phobius"/>
    </source>
</evidence>
<dbReference type="SUPFAM" id="SSF55073">
    <property type="entry name" value="Nucleotide cyclase"/>
    <property type="match status" value="1"/>
</dbReference>
<dbReference type="InterPro" id="IPR001633">
    <property type="entry name" value="EAL_dom"/>
</dbReference>
<dbReference type="PROSITE" id="PS50883">
    <property type="entry name" value="EAL"/>
    <property type="match status" value="1"/>
</dbReference>
<feature type="transmembrane region" description="Helical" evidence="1">
    <location>
        <begin position="49"/>
        <end position="68"/>
    </location>
</feature>
<protein>
    <submittedName>
        <fullName evidence="4">EAL domain-containing protein</fullName>
    </submittedName>
</protein>
<dbReference type="Gene3D" id="3.20.20.450">
    <property type="entry name" value="EAL domain"/>
    <property type="match status" value="1"/>
</dbReference>
<dbReference type="PANTHER" id="PTHR44757">
    <property type="entry name" value="DIGUANYLATE CYCLASE DGCP"/>
    <property type="match status" value="1"/>
</dbReference>
<keyword evidence="5" id="KW-1185">Reference proteome</keyword>
<dbReference type="CDD" id="cd01948">
    <property type="entry name" value="EAL"/>
    <property type="match status" value="1"/>
</dbReference>
<dbReference type="Pfam" id="PF00563">
    <property type="entry name" value="EAL"/>
    <property type="match status" value="1"/>
</dbReference>
<dbReference type="SUPFAM" id="SSF141868">
    <property type="entry name" value="EAL domain-like"/>
    <property type="match status" value="1"/>
</dbReference>
<dbReference type="InterPro" id="IPR052155">
    <property type="entry name" value="Biofilm_reg_signaling"/>
</dbReference>
<feature type="transmembrane region" description="Helical" evidence="1">
    <location>
        <begin position="12"/>
        <end position="37"/>
    </location>
</feature>
<dbReference type="SMART" id="SM00052">
    <property type="entry name" value="EAL"/>
    <property type="match status" value="1"/>
</dbReference>
<feature type="domain" description="GGDEF" evidence="3">
    <location>
        <begin position="115"/>
        <end position="244"/>
    </location>
</feature>
<reference evidence="4 5" key="1">
    <citation type="submission" date="2019-07" db="EMBL/GenBank/DDBJ databases">
        <title>Ln-dependent methylotrophs.</title>
        <authorList>
            <person name="Tani A."/>
        </authorList>
    </citation>
    <scope>NUCLEOTIDE SEQUENCE [LARGE SCALE GENOMIC DNA]</scope>
    <source>
        <strain evidence="4 5">SM12</strain>
    </source>
</reference>
<dbReference type="InterPro" id="IPR035919">
    <property type="entry name" value="EAL_sf"/>
</dbReference>
<dbReference type="Gene3D" id="3.30.70.270">
    <property type="match status" value="1"/>
</dbReference>
<dbReference type="InterPro" id="IPR043128">
    <property type="entry name" value="Rev_trsase/Diguanyl_cyclase"/>
</dbReference>
<dbReference type="InterPro" id="IPR029787">
    <property type="entry name" value="Nucleotide_cyclase"/>
</dbReference>
<keyword evidence="1" id="KW-1133">Transmembrane helix</keyword>
<dbReference type="AlphaFoldDB" id="A0A549TB96"/>
<dbReference type="SMART" id="SM00267">
    <property type="entry name" value="GGDEF"/>
    <property type="match status" value="1"/>
</dbReference>
<dbReference type="PANTHER" id="PTHR44757:SF2">
    <property type="entry name" value="BIOFILM ARCHITECTURE MAINTENANCE PROTEIN MBAA"/>
    <property type="match status" value="1"/>
</dbReference>
<dbReference type="Pfam" id="PF00990">
    <property type="entry name" value="GGDEF"/>
    <property type="match status" value="1"/>
</dbReference>
<dbReference type="NCBIfam" id="TIGR00254">
    <property type="entry name" value="GGDEF"/>
    <property type="match status" value="1"/>
</dbReference>
<dbReference type="Proteomes" id="UP000316801">
    <property type="component" value="Unassembled WGS sequence"/>
</dbReference>
<evidence type="ECO:0000259" key="3">
    <source>
        <dbReference type="PROSITE" id="PS50887"/>
    </source>
</evidence>
<sequence>MLKQRAIWQACALAVIGGIVIAMCVAFDVAEAIAVWISQHEDYQADEVMLSLYVVGVLGILYGALRIVDLKQERKRREQAERRADWMAVHDSLTGLHNRHSLEDKLNQMGRRNGGRFAMLIIDLDGFKRINDLVGHQAGDAVLQAVADSLREHVASDSVFRLGGDEFVVFVDKAAAAPQLARTLLQALNRPVVFRDTSLDVGASIGMASCPDNASDARECLRCADAAMYAAKAAGRGALRAFDNSMREQMLLRDRDERALRDAITAGRIKPFYQPIIDLSDNRICGFEALARWEREDGIVVSPGDFIPLAEETGLILELTESLLTTACQDAMTWPGDILLSFNISPIQLQDPLLGVRILRILSAAGLPPSRLEIEITETALIQDVRTAATILGDLRTAGITIALDDFGTGYSSLAHLSNLSFDKIKIDRSFVSSFQDQERQEKIVKAIVGLGIGLDVPTTAEGIETANQLASLTGMGCTYGQGYLFGRAVPAAEAAIMLSSPHWQDLASGQDTTATTRRAQKQ</sequence>
<dbReference type="CDD" id="cd01949">
    <property type="entry name" value="GGDEF"/>
    <property type="match status" value="1"/>
</dbReference>